<evidence type="ECO:0000313" key="2">
    <source>
        <dbReference type="EMBL" id="TWG00606.1"/>
    </source>
</evidence>
<dbReference type="AlphaFoldDB" id="A0A561UML0"/>
<evidence type="ECO:0000313" key="3">
    <source>
        <dbReference type="Proteomes" id="UP000317940"/>
    </source>
</evidence>
<feature type="transmembrane region" description="Helical" evidence="1">
    <location>
        <begin position="6"/>
        <end position="25"/>
    </location>
</feature>
<keyword evidence="3" id="KW-1185">Reference proteome</keyword>
<organism evidence="2 3">
    <name type="scientific">Kitasatospora viridis</name>
    <dbReference type="NCBI Taxonomy" id="281105"/>
    <lineage>
        <taxon>Bacteria</taxon>
        <taxon>Bacillati</taxon>
        <taxon>Actinomycetota</taxon>
        <taxon>Actinomycetes</taxon>
        <taxon>Kitasatosporales</taxon>
        <taxon>Streptomycetaceae</taxon>
        <taxon>Kitasatospora</taxon>
    </lineage>
</organism>
<keyword evidence="1" id="KW-0472">Membrane</keyword>
<feature type="transmembrane region" description="Helical" evidence="1">
    <location>
        <begin position="212"/>
        <end position="231"/>
    </location>
</feature>
<comment type="caution">
    <text evidence="2">The sequence shown here is derived from an EMBL/GenBank/DDBJ whole genome shotgun (WGS) entry which is preliminary data.</text>
</comment>
<reference evidence="2 3" key="1">
    <citation type="submission" date="2019-06" db="EMBL/GenBank/DDBJ databases">
        <title>Sequencing the genomes of 1000 actinobacteria strains.</title>
        <authorList>
            <person name="Klenk H.-P."/>
        </authorList>
    </citation>
    <scope>NUCLEOTIDE SEQUENCE [LARGE SCALE GENOMIC DNA]</scope>
    <source>
        <strain evidence="2 3">DSM 44826</strain>
    </source>
</reference>
<proteinExistence type="predicted"/>
<evidence type="ECO:0000256" key="1">
    <source>
        <dbReference type="SAM" id="Phobius"/>
    </source>
</evidence>
<name>A0A561UML0_9ACTN</name>
<dbReference type="EMBL" id="VIWT01000001">
    <property type="protein sequence ID" value="TWG00606.1"/>
    <property type="molecule type" value="Genomic_DNA"/>
</dbReference>
<gene>
    <name evidence="2" type="ORF">FHX73_114486</name>
</gene>
<sequence length="241" mass="26424">MKEFGVVVVYLVLAFLVLGGLWGQVRKSRASTFRRRRAELPQEQQLAELTAELAVVVPLSRGRFLSVPRVKYPALTTDQARWAAEAQWPSEYLEVRETGSAWASCWLFDGRAPVSDPEPPRRLGPAVCALSVLCNALFLVALWFVYPRTDWLGVTGLFVAYGAGLFLLLARDVGRTTAAFMLLMTLVVGTVAVMAVVQWAHNHHRGTGSDSASLLMSTVFGLPMVFMPVLMDRGAGGKSPE</sequence>
<keyword evidence="1" id="KW-1133">Transmembrane helix</keyword>
<keyword evidence="1" id="KW-0812">Transmembrane</keyword>
<dbReference type="Proteomes" id="UP000317940">
    <property type="component" value="Unassembled WGS sequence"/>
</dbReference>
<accession>A0A561UML0</accession>
<protein>
    <submittedName>
        <fullName evidence="2">Uncharacterized protein</fullName>
    </submittedName>
</protein>
<dbReference type="RefSeq" id="WP_145906683.1">
    <property type="nucleotide sequence ID" value="NZ_BAAAMZ010000052.1"/>
</dbReference>
<feature type="transmembrane region" description="Helical" evidence="1">
    <location>
        <begin position="177"/>
        <end position="200"/>
    </location>
</feature>
<feature type="transmembrane region" description="Helical" evidence="1">
    <location>
        <begin position="123"/>
        <end position="145"/>
    </location>
</feature>
<feature type="transmembrane region" description="Helical" evidence="1">
    <location>
        <begin position="151"/>
        <end position="170"/>
    </location>
</feature>